<accession>A0AAN7RFR7</accession>
<evidence type="ECO:0000313" key="7">
    <source>
        <dbReference type="Proteomes" id="UP001346149"/>
    </source>
</evidence>
<dbReference type="GO" id="GO:0070181">
    <property type="term" value="F:small ribosomal subunit rRNA binding"/>
    <property type="evidence" value="ECO:0007669"/>
    <property type="project" value="TreeGrafter"/>
</dbReference>
<dbReference type="GO" id="GO:0006412">
    <property type="term" value="P:translation"/>
    <property type="evidence" value="ECO:0007669"/>
    <property type="project" value="InterPro"/>
</dbReference>
<keyword evidence="2" id="KW-0699">rRNA-binding</keyword>
<proteinExistence type="inferred from homology"/>
<evidence type="ECO:0000256" key="3">
    <source>
        <dbReference type="ARBA" id="ARBA00022884"/>
    </source>
</evidence>
<dbReference type="HAMAP" id="MF_00360">
    <property type="entry name" value="Ribosomal_bS6"/>
    <property type="match status" value="1"/>
</dbReference>
<dbReference type="PROSITE" id="PS01048">
    <property type="entry name" value="RIBOSOMAL_S6"/>
    <property type="match status" value="1"/>
</dbReference>
<evidence type="ECO:0000313" key="6">
    <source>
        <dbReference type="EMBL" id="KAK4795588.1"/>
    </source>
</evidence>
<keyword evidence="3" id="KW-0694">RNA-binding</keyword>
<dbReference type="CDD" id="cd00473">
    <property type="entry name" value="bS6"/>
    <property type="match status" value="1"/>
</dbReference>
<organism evidence="6 7">
    <name type="scientific">Trapa natans</name>
    <name type="common">Water chestnut</name>
    <dbReference type="NCBI Taxonomy" id="22666"/>
    <lineage>
        <taxon>Eukaryota</taxon>
        <taxon>Viridiplantae</taxon>
        <taxon>Streptophyta</taxon>
        <taxon>Embryophyta</taxon>
        <taxon>Tracheophyta</taxon>
        <taxon>Spermatophyta</taxon>
        <taxon>Magnoliopsida</taxon>
        <taxon>eudicotyledons</taxon>
        <taxon>Gunneridae</taxon>
        <taxon>Pentapetalae</taxon>
        <taxon>rosids</taxon>
        <taxon>malvids</taxon>
        <taxon>Myrtales</taxon>
        <taxon>Lythraceae</taxon>
        <taxon>Trapa</taxon>
    </lineage>
</organism>
<dbReference type="NCBIfam" id="TIGR00166">
    <property type="entry name" value="S6"/>
    <property type="match status" value="1"/>
</dbReference>
<sequence length="327" mass="37912">MESILNSSTSAAYYLSQKVPISIPRDGSSISRSSCLFFANGLSSSSSSMSFSCLIYAGRRKPVVVGAKKNKKDERRDSHSFVPRPDEAIGLFPEAVLLKEKKVQEDGQLLPEFADEDEKELFEYLNLQLESSLVATQMRHYEVVYLIHEKHEEEVGKVNEKIEDFLREKKGKVWRFEDWGLRRLAYKIKKATKAHYILMNFELDAKWINAFKAMLDTDEMVIRHLVMKQDKAVTKVESPPPEFHTLWSEMNEMDDEIELEYEDGEDIEDYDADDGIILVGSDEEDVENAIVESSNSEKGSLRRDPLPRYFRYGIFWEKWTYSFSLHT</sequence>
<dbReference type="InterPro" id="IPR020815">
    <property type="entry name" value="Ribosomal_bS6_CS"/>
</dbReference>
<evidence type="ECO:0000256" key="1">
    <source>
        <dbReference type="ARBA" id="ARBA00009512"/>
    </source>
</evidence>
<dbReference type="Proteomes" id="UP001346149">
    <property type="component" value="Unassembled WGS sequence"/>
</dbReference>
<evidence type="ECO:0000256" key="4">
    <source>
        <dbReference type="ARBA" id="ARBA00022980"/>
    </source>
</evidence>
<dbReference type="InterPro" id="IPR000529">
    <property type="entry name" value="Ribosomal_bS6"/>
</dbReference>
<dbReference type="Pfam" id="PF01250">
    <property type="entry name" value="Ribosomal_S6"/>
    <property type="match status" value="1"/>
</dbReference>
<reference evidence="6 7" key="1">
    <citation type="journal article" date="2023" name="Hortic Res">
        <title>Pangenome of water caltrop reveals structural variations and asymmetric subgenome divergence after allopolyploidization.</title>
        <authorList>
            <person name="Zhang X."/>
            <person name="Chen Y."/>
            <person name="Wang L."/>
            <person name="Yuan Y."/>
            <person name="Fang M."/>
            <person name="Shi L."/>
            <person name="Lu R."/>
            <person name="Comes H.P."/>
            <person name="Ma Y."/>
            <person name="Chen Y."/>
            <person name="Huang G."/>
            <person name="Zhou Y."/>
            <person name="Zheng Z."/>
            <person name="Qiu Y."/>
        </authorList>
    </citation>
    <scope>NUCLEOTIDE SEQUENCE [LARGE SCALE GENOMIC DNA]</scope>
    <source>
        <strain evidence="6">F231</strain>
    </source>
</reference>
<dbReference type="PANTHER" id="PTHR21011">
    <property type="entry name" value="MITOCHONDRIAL 28S RIBOSOMAL PROTEIN S6"/>
    <property type="match status" value="1"/>
</dbReference>
<keyword evidence="7" id="KW-1185">Reference proteome</keyword>
<name>A0AAN7RFR7_TRANT</name>
<evidence type="ECO:0008006" key="8">
    <source>
        <dbReference type="Google" id="ProtNLM"/>
    </source>
</evidence>
<protein>
    <recommendedName>
        <fullName evidence="8">Ribosomal protein S6</fullName>
    </recommendedName>
</protein>
<gene>
    <name evidence="6" type="ORF">SAY86_027914</name>
</gene>
<dbReference type="AlphaFoldDB" id="A0AAN7RFR7"/>
<keyword evidence="5" id="KW-0687">Ribonucleoprotein</keyword>
<comment type="similarity">
    <text evidence="1">Belongs to the bacterial ribosomal protein bS6 family.</text>
</comment>
<dbReference type="PANTHER" id="PTHR21011:SF1">
    <property type="entry name" value="SMALL RIBOSOMAL SUBUNIT PROTEIN BS6M"/>
    <property type="match status" value="1"/>
</dbReference>
<dbReference type="InterPro" id="IPR014717">
    <property type="entry name" value="Transl_elong_EF1B/ribsomal_bS6"/>
</dbReference>
<comment type="caution">
    <text evidence="6">The sequence shown here is derived from an EMBL/GenBank/DDBJ whole genome shotgun (WGS) entry which is preliminary data.</text>
</comment>
<evidence type="ECO:0000256" key="5">
    <source>
        <dbReference type="ARBA" id="ARBA00023274"/>
    </source>
</evidence>
<keyword evidence="4" id="KW-0689">Ribosomal protein</keyword>
<dbReference type="GO" id="GO:0005737">
    <property type="term" value="C:cytoplasm"/>
    <property type="evidence" value="ECO:0007669"/>
    <property type="project" value="UniProtKB-ARBA"/>
</dbReference>
<dbReference type="InterPro" id="IPR035980">
    <property type="entry name" value="Ribosomal_bS6_sf"/>
</dbReference>
<evidence type="ECO:0000256" key="2">
    <source>
        <dbReference type="ARBA" id="ARBA00022730"/>
    </source>
</evidence>
<dbReference type="GO" id="GO:0003735">
    <property type="term" value="F:structural constituent of ribosome"/>
    <property type="evidence" value="ECO:0007669"/>
    <property type="project" value="InterPro"/>
</dbReference>
<dbReference type="FunFam" id="3.30.70.60:FF:000002">
    <property type="entry name" value="30S ribosomal protein S6"/>
    <property type="match status" value="1"/>
</dbReference>
<dbReference type="InterPro" id="IPR020814">
    <property type="entry name" value="Ribosomal_S6_plastid/chlpt"/>
</dbReference>
<dbReference type="EMBL" id="JAXQNO010000006">
    <property type="protein sequence ID" value="KAK4795588.1"/>
    <property type="molecule type" value="Genomic_DNA"/>
</dbReference>
<dbReference type="SUPFAM" id="SSF54995">
    <property type="entry name" value="Ribosomal protein S6"/>
    <property type="match status" value="1"/>
</dbReference>
<dbReference type="GO" id="GO:0015935">
    <property type="term" value="C:small ribosomal subunit"/>
    <property type="evidence" value="ECO:0007669"/>
    <property type="project" value="TreeGrafter"/>
</dbReference>
<dbReference type="Gene3D" id="3.30.70.60">
    <property type="match status" value="1"/>
</dbReference>